<evidence type="ECO:0000256" key="1">
    <source>
        <dbReference type="SAM" id="MobiDB-lite"/>
    </source>
</evidence>
<gene>
    <name evidence="2" type="ORF">PF007_g5590</name>
</gene>
<feature type="compositionally biased region" description="Low complexity" evidence="1">
    <location>
        <begin position="96"/>
        <end position="105"/>
    </location>
</feature>
<evidence type="ECO:0000313" key="2">
    <source>
        <dbReference type="EMBL" id="KAE9127507.1"/>
    </source>
</evidence>
<sequence>MVSLGGVRVNIVEARGILASDDVDTSDPYGTMMLLDAKGQALRVVVSRPTWSRRRRPCRRPPRPARGHDAAPATIRLGRRLPQRRRAGRRGHLRGADAARAAGLLIPAHHARQDEEGFESQAARGAGEARARRVQPSAVLVEFAVHEEASGRQVRRP</sequence>
<evidence type="ECO:0000313" key="3">
    <source>
        <dbReference type="Proteomes" id="UP000441208"/>
    </source>
</evidence>
<dbReference type="EMBL" id="QXFZ01000197">
    <property type="protein sequence ID" value="KAE9127507.1"/>
    <property type="molecule type" value="Genomic_DNA"/>
</dbReference>
<comment type="caution">
    <text evidence="2">The sequence shown here is derived from an EMBL/GenBank/DDBJ whole genome shotgun (WGS) entry which is preliminary data.</text>
</comment>
<accession>A0A6A3T158</accession>
<dbReference type="CDD" id="cd00030">
    <property type="entry name" value="C2"/>
    <property type="match status" value="1"/>
</dbReference>
<dbReference type="AlphaFoldDB" id="A0A6A3T158"/>
<feature type="compositionally biased region" description="Basic residues" evidence="1">
    <location>
        <begin position="77"/>
        <end position="93"/>
    </location>
</feature>
<protein>
    <submittedName>
        <fullName evidence="2">Uncharacterized protein</fullName>
    </submittedName>
</protein>
<proteinExistence type="predicted"/>
<name>A0A6A3T158_9STRA</name>
<feature type="region of interest" description="Disordered" evidence="1">
    <location>
        <begin position="52"/>
        <end position="135"/>
    </location>
</feature>
<reference evidence="2 3" key="1">
    <citation type="submission" date="2018-08" db="EMBL/GenBank/DDBJ databases">
        <title>Genomic investigation of the strawberry pathogen Phytophthora fragariae indicates pathogenicity is determined by transcriptional variation in three key races.</title>
        <authorList>
            <person name="Adams T.M."/>
            <person name="Armitage A.D."/>
            <person name="Sobczyk M.K."/>
            <person name="Bates H.J."/>
            <person name="Dunwell J.M."/>
            <person name="Nellist C.F."/>
            <person name="Harrison R.J."/>
        </authorList>
    </citation>
    <scope>NUCLEOTIDE SEQUENCE [LARGE SCALE GENOMIC DNA]</scope>
    <source>
        <strain evidence="2 3">NOV-71</strain>
    </source>
</reference>
<organism evidence="2 3">
    <name type="scientific">Phytophthora fragariae</name>
    <dbReference type="NCBI Taxonomy" id="53985"/>
    <lineage>
        <taxon>Eukaryota</taxon>
        <taxon>Sar</taxon>
        <taxon>Stramenopiles</taxon>
        <taxon>Oomycota</taxon>
        <taxon>Peronosporomycetes</taxon>
        <taxon>Peronosporales</taxon>
        <taxon>Peronosporaceae</taxon>
        <taxon>Phytophthora</taxon>
    </lineage>
</organism>
<dbReference type="Proteomes" id="UP000441208">
    <property type="component" value="Unassembled WGS sequence"/>
</dbReference>
<feature type="compositionally biased region" description="Basic residues" evidence="1">
    <location>
        <begin position="52"/>
        <end position="65"/>
    </location>
</feature>